<dbReference type="PANTHER" id="PTHR37807:SF3">
    <property type="entry name" value="OS07G0160300 PROTEIN"/>
    <property type="match status" value="1"/>
</dbReference>
<dbReference type="EMBL" id="JAAVLX010000001">
    <property type="protein sequence ID" value="NOJ38070.1"/>
    <property type="molecule type" value="Genomic_DNA"/>
</dbReference>
<gene>
    <name evidence="1" type="ORF">HCN58_00250</name>
</gene>
<dbReference type="InterPro" id="IPR027417">
    <property type="entry name" value="P-loop_NTPase"/>
</dbReference>
<keyword evidence="2" id="KW-1185">Reference proteome</keyword>
<dbReference type="GO" id="GO:0005524">
    <property type="term" value="F:ATP binding"/>
    <property type="evidence" value="ECO:0007669"/>
    <property type="project" value="UniProtKB-KW"/>
</dbReference>
<keyword evidence="1" id="KW-0067">ATP-binding</keyword>
<accession>A0A7Y4LTU5</accession>
<keyword evidence="1" id="KW-0547">Nucleotide-binding</keyword>
<dbReference type="PANTHER" id="PTHR37807">
    <property type="entry name" value="OS07G0160300 PROTEIN"/>
    <property type="match status" value="1"/>
</dbReference>
<organism evidence="1 2">
    <name type="scientific">Bradyrhizobium australiense</name>
    <dbReference type="NCBI Taxonomy" id="2721161"/>
    <lineage>
        <taxon>Bacteria</taxon>
        <taxon>Pseudomonadati</taxon>
        <taxon>Pseudomonadota</taxon>
        <taxon>Alphaproteobacteria</taxon>
        <taxon>Hyphomicrobiales</taxon>
        <taxon>Nitrobacteraceae</taxon>
        <taxon>Bradyrhizobium</taxon>
    </lineage>
</organism>
<dbReference type="Proteomes" id="UP000544122">
    <property type="component" value="Unassembled WGS sequence"/>
</dbReference>
<proteinExistence type="predicted"/>
<name>A0A7Y4LTU5_9BRAD</name>
<dbReference type="SUPFAM" id="SSF52540">
    <property type="entry name" value="P-loop containing nucleoside triphosphate hydrolases"/>
    <property type="match status" value="1"/>
</dbReference>
<dbReference type="AlphaFoldDB" id="A0A7Y4LTU5"/>
<reference evidence="1 2" key="1">
    <citation type="submission" date="2020-03" db="EMBL/GenBank/DDBJ databases">
        <title>Bradyrhizobium diversity isolated from nodules of Indigofera sp.</title>
        <authorList>
            <person name="Klepa M."/>
            <person name="Helene L."/>
            <person name="Hungria M."/>
        </authorList>
    </citation>
    <scope>NUCLEOTIDE SEQUENCE [LARGE SCALE GENOMIC DNA]</scope>
    <source>
        <strain evidence="1 2">WSM 1791</strain>
    </source>
</reference>
<protein>
    <submittedName>
        <fullName evidence="1">ATP-binding protein</fullName>
    </submittedName>
</protein>
<comment type="caution">
    <text evidence="1">The sequence shown here is derived from an EMBL/GenBank/DDBJ whole genome shotgun (WGS) entry which is preliminary data.</text>
</comment>
<sequence>MAELIALAGLPGVGKSSIARHLARRSGAVWLRIDSMDQAIWASGTAPSDLFDWSYRAAQAIAADNLALGFDVIADCVNDCQEAREGWETAAQRTGAEIKWLEVICSDLVEHRRRIETRSTDIMGLALPDWDAVAVRAYDKWNRDRLIVDTAHRSLEVCVDEAFDLLRR</sequence>
<evidence type="ECO:0000313" key="1">
    <source>
        <dbReference type="EMBL" id="NOJ38070.1"/>
    </source>
</evidence>
<dbReference type="Pfam" id="PF13671">
    <property type="entry name" value="AAA_33"/>
    <property type="match status" value="1"/>
</dbReference>
<dbReference type="Gene3D" id="3.40.50.300">
    <property type="entry name" value="P-loop containing nucleotide triphosphate hydrolases"/>
    <property type="match status" value="1"/>
</dbReference>
<dbReference type="RefSeq" id="WP_171577393.1">
    <property type="nucleotide sequence ID" value="NZ_JAAVLX010000001.1"/>
</dbReference>
<evidence type="ECO:0000313" key="2">
    <source>
        <dbReference type="Proteomes" id="UP000544122"/>
    </source>
</evidence>